<evidence type="ECO:0000313" key="2">
    <source>
        <dbReference type="EMBL" id="GIG93552.1"/>
    </source>
</evidence>
<sequence length="358" mass="38499">MAQSTVDAWMRGMHGQGSDADRYPTRRISGAVTVLGQSMTDSGVRRGAALLLHRIRTPRAWLAVLVVTGVVLAGCEPPRDEPDRTVAGGSRDEPESGACPKAGRLTGARLPTFDSDRYVTVDNPCIPYAGLVSEVIGMIPAAERTGAGRATEFVGRLDRFVNRLSVVNDVAECAYRTDRLAVRIHQSRQDRWAVGITAVVRGRLGAVAETTACALIQQIASLGLGVRDDGPERDSPAFCFNTSRDRRSGEDYTVMWIGSSSKVCRQLNEQLVPGDGHLVVIEAEPDVALRSGPSQDDEVLRRVPDGTLGRVGCYRTGEPTDGTELWGRVEILGETGFVSAAYLDDPLLLGRPEECPGG</sequence>
<keyword evidence="3" id="KW-1185">Reference proteome</keyword>
<evidence type="ECO:0000313" key="3">
    <source>
        <dbReference type="Proteomes" id="UP000621500"/>
    </source>
</evidence>
<protein>
    <recommendedName>
        <fullName evidence="4">SH3 domain-containing protein</fullName>
    </recommendedName>
</protein>
<accession>A0ABQ4EFP6</accession>
<dbReference type="Gene3D" id="2.30.30.40">
    <property type="entry name" value="SH3 Domains"/>
    <property type="match status" value="1"/>
</dbReference>
<organism evidence="2 3">
    <name type="scientific">Plantactinospora mayteni</name>
    <dbReference type="NCBI Taxonomy" id="566021"/>
    <lineage>
        <taxon>Bacteria</taxon>
        <taxon>Bacillati</taxon>
        <taxon>Actinomycetota</taxon>
        <taxon>Actinomycetes</taxon>
        <taxon>Micromonosporales</taxon>
        <taxon>Micromonosporaceae</taxon>
        <taxon>Plantactinospora</taxon>
    </lineage>
</organism>
<dbReference type="EMBL" id="BONX01000002">
    <property type="protein sequence ID" value="GIG93552.1"/>
    <property type="molecule type" value="Genomic_DNA"/>
</dbReference>
<dbReference type="Proteomes" id="UP000621500">
    <property type="component" value="Unassembled WGS sequence"/>
</dbReference>
<evidence type="ECO:0008006" key="4">
    <source>
        <dbReference type="Google" id="ProtNLM"/>
    </source>
</evidence>
<gene>
    <name evidence="2" type="ORF">Pma05_01250</name>
</gene>
<feature type="compositionally biased region" description="Basic and acidic residues" evidence="1">
    <location>
        <begin position="77"/>
        <end position="94"/>
    </location>
</feature>
<name>A0ABQ4EFP6_9ACTN</name>
<reference evidence="2 3" key="1">
    <citation type="submission" date="2021-01" db="EMBL/GenBank/DDBJ databases">
        <title>Whole genome shotgun sequence of Plantactinospora mayteni NBRC 109088.</title>
        <authorList>
            <person name="Komaki H."/>
            <person name="Tamura T."/>
        </authorList>
    </citation>
    <scope>NUCLEOTIDE SEQUENCE [LARGE SCALE GENOMIC DNA]</scope>
    <source>
        <strain evidence="2 3">NBRC 109088</strain>
    </source>
</reference>
<proteinExistence type="predicted"/>
<evidence type="ECO:0000256" key="1">
    <source>
        <dbReference type="SAM" id="MobiDB-lite"/>
    </source>
</evidence>
<comment type="caution">
    <text evidence="2">The sequence shown here is derived from an EMBL/GenBank/DDBJ whole genome shotgun (WGS) entry which is preliminary data.</text>
</comment>
<feature type="region of interest" description="Disordered" evidence="1">
    <location>
        <begin position="77"/>
        <end position="103"/>
    </location>
</feature>
<feature type="region of interest" description="Disordered" evidence="1">
    <location>
        <begin position="1"/>
        <end position="23"/>
    </location>
</feature>